<organism evidence="2 3">
    <name type="scientific">Streptomyces litchfieldiae</name>
    <dbReference type="NCBI Taxonomy" id="3075543"/>
    <lineage>
        <taxon>Bacteria</taxon>
        <taxon>Bacillati</taxon>
        <taxon>Actinomycetota</taxon>
        <taxon>Actinomycetes</taxon>
        <taxon>Kitasatosporales</taxon>
        <taxon>Streptomycetaceae</taxon>
        <taxon>Streptomyces</taxon>
    </lineage>
</organism>
<evidence type="ECO:0000313" key="2">
    <source>
        <dbReference type="EMBL" id="MDT0342695.1"/>
    </source>
</evidence>
<name>A0ABU2MM65_9ACTN</name>
<accession>A0ABU2MM65</accession>
<gene>
    <name evidence="2" type="ORF">RM590_08665</name>
</gene>
<dbReference type="InterPro" id="IPR007278">
    <property type="entry name" value="DUF397"/>
</dbReference>
<sequence length="88" mass="9536">MNLSTSFESTWRSTPMKANRSFTANPSLAWRKSSYSGSENGACVEVADGIPHVIPVRDSKNLTAPALAFPAAQWQQFVTAAKNSAFND</sequence>
<evidence type="ECO:0000313" key="3">
    <source>
        <dbReference type="Proteomes" id="UP001183246"/>
    </source>
</evidence>
<keyword evidence="3" id="KW-1185">Reference proteome</keyword>
<reference evidence="3" key="1">
    <citation type="submission" date="2023-07" db="EMBL/GenBank/DDBJ databases">
        <title>30 novel species of actinomycetes from the DSMZ collection.</title>
        <authorList>
            <person name="Nouioui I."/>
        </authorList>
    </citation>
    <scope>NUCLEOTIDE SEQUENCE [LARGE SCALE GENOMIC DNA]</scope>
    <source>
        <strain evidence="3">DSM 44938</strain>
    </source>
</reference>
<feature type="domain" description="DUF397" evidence="1">
    <location>
        <begin position="28"/>
        <end position="82"/>
    </location>
</feature>
<protein>
    <submittedName>
        <fullName evidence="2">DUF397 domain-containing protein</fullName>
    </submittedName>
</protein>
<evidence type="ECO:0000259" key="1">
    <source>
        <dbReference type="Pfam" id="PF04149"/>
    </source>
</evidence>
<dbReference type="Proteomes" id="UP001183246">
    <property type="component" value="Unassembled WGS sequence"/>
</dbReference>
<dbReference type="EMBL" id="JAVREL010000003">
    <property type="protein sequence ID" value="MDT0342695.1"/>
    <property type="molecule type" value="Genomic_DNA"/>
</dbReference>
<proteinExistence type="predicted"/>
<dbReference type="RefSeq" id="WP_311703807.1">
    <property type="nucleotide sequence ID" value="NZ_JAVREL010000003.1"/>
</dbReference>
<comment type="caution">
    <text evidence="2">The sequence shown here is derived from an EMBL/GenBank/DDBJ whole genome shotgun (WGS) entry which is preliminary data.</text>
</comment>
<dbReference type="Pfam" id="PF04149">
    <property type="entry name" value="DUF397"/>
    <property type="match status" value="1"/>
</dbReference>